<organism evidence="1 2">
    <name type="scientific">Angustibacter aerolatus</name>
    <dbReference type="NCBI Taxonomy" id="1162965"/>
    <lineage>
        <taxon>Bacteria</taxon>
        <taxon>Bacillati</taxon>
        <taxon>Actinomycetota</taxon>
        <taxon>Actinomycetes</taxon>
        <taxon>Kineosporiales</taxon>
        <taxon>Kineosporiaceae</taxon>
    </lineage>
</organism>
<gene>
    <name evidence="1" type="ORF">GCM10025868_27390</name>
</gene>
<accession>A0ABQ6JJE1</accession>
<dbReference type="Proteomes" id="UP001157017">
    <property type="component" value="Unassembled WGS sequence"/>
</dbReference>
<dbReference type="EMBL" id="BSUZ01000001">
    <property type="protein sequence ID" value="GMA87489.1"/>
    <property type="molecule type" value="Genomic_DNA"/>
</dbReference>
<reference evidence="2" key="1">
    <citation type="journal article" date="2019" name="Int. J. Syst. Evol. Microbiol.">
        <title>The Global Catalogue of Microorganisms (GCM) 10K type strain sequencing project: providing services to taxonomists for standard genome sequencing and annotation.</title>
        <authorList>
            <consortium name="The Broad Institute Genomics Platform"/>
            <consortium name="The Broad Institute Genome Sequencing Center for Infectious Disease"/>
            <person name="Wu L."/>
            <person name="Ma J."/>
        </authorList>
    </citation>
    <scope>NUCLEOTIDE SEQUENCE [LARGE SCALE GENOMIC DNA]</scope>
    <source>
        <strain evidence="2">NBRC 108730</strain>
    </source>
</reference>
<comment type="caution">
    <text evidence="1">The sequence shown here is derived from an EMBL/GenBank/DDBJ whole genome shotgun (WGS) entry which is preliminary data.</text>
</comment>
<evidence type="ECO:0000313" key="1">
    <source>
        <dbReference type="EMBL" id="GMA87489.1"/>
    </source>
</evidence>
<keyword evidence="2" id="KW-1185">Reference proteome</keyword>
<protein>
    <submittedName>
        <fullName evidence="1">Uncharacterized protein</fullName>
    </submittedName>
</protein>
<sequence>MDEDCRHGMNPAWCSTCQGHDDAHVARPAGSQAPSGGDSKQDQLDALCRQLRIPPASVGVGSSLPSAVFDSAARACGVRLGSMPEIGQAIATKAGLTWTASCDSRETVSGGGSTVTRDGLEVMNRAVAIILRTKPRDPSN</sequence>
<evidence type="ECO:0000313" key="2">
    <source>
        <dbReference type="Proteomes" id="UP001157017"/>
    </source>
</evidence>
<proteinExistence type="predicted"/>
<name>A0ABQ6JJE1_9ACTN</name>